<name>A0A3P1SCE4_STRSA</name>
<keyword evidence="5" id="KW-0547">Nucleotide-binding</keyword>
<gene>
    <name evidence="9" type="ORF">EII39_01130</name>
</gene>
<evidence type="ECO:0000256" key="3">
    <source>
        <dbReference type="ARBA" id="ARBA00022448"/>
    </source>
</evidence>
<comment type="similarity">
    <text evidence="2">Belongs to the ABC transporter superfamily.</text>
</comment>
<dbReference type="GO" id="GO:0005886">
    <property type="term" value="C:plasma membrane"/>
    <property type="evidence" value="ECO:0007669"/>
    <property type="project" value="UniProtKB-SubCell"/>
</dbReference>
<dbReference type="GO" id="GO:0016887">
    <property type="term" value="F:ATP hydrolysis activity"/>
    <property type="evidence" value="ECO:0007669"/>
    <property type="project" value="InterPro"/>
</dbReference>
<dbReference type="PROSITE" id="PS50893">
    <property type="entry name" value="ABC_TRANSPORTER_2"/>
    <property type="match status" value="1"/>
</dbReference>
<protein>
    <submittedName>
        <fullName evidence="9">ABC transporter ATP-binding protein</fullName>
    </submittedName>
</protein>
<accession>A0A3P1SCE4</accession>
<sequence>MLEMKDLLVQSADKVILDRVSLSLAEGESLSIVGESGSGKSTLLKMLLGLPLRGLTVTEGSITFEGQEIQPQNHRISLPFVGREVAWISQHASLSFNNRRKIKKHYQDLVKNQGQQAANLRPLEECLEMVGLLPEKVVNKYPFELSGGMMQLVGVALALASRPKLLLADEPTSALDVLSKMKLLNLLSQLHQEENMAILFVTHDISVAEHLAQKVVVMKEGQIVESGPAHQVLRHPEQAYTQKLLKAVPKLAEFREGEQL</sequence>
<dbReference type="AlphaFoldDB" id="A0A3P1SCE4"/>
<dbReference type="InterPro" id="IPR003593">
    <property type="entry name" value="AAA+_ATPase"/>
</dbReference>
<evidence type="ECO:0000256" key="1">
    <source>
        <dbReference type="ARBA" id="ARBA00004202"/>
    </source>
</evidence>
<dbReference type="SMART" id="SM00382">
    <property type="entry name" value="AAA"/>
    <property type="match status" value="1"/>
</dbReference>
<comment type="caution">
    <text evidence="9">The sequence shown here is derived from an EMBL/GenBank/DDBJ whole genome shotgun (WGS) entry which is preliminary data.</text>
</comment>
<evidence type="ECO:0000256" key="6">
    <source>
        <dbReference type="ARBA" id="ARBA00022840"/>
    </source>
</evidence>
<dbReference type="InterPro" id="IPR050388">
    <property type="entry name" value="ABC_Ni/Peptide_Import"/>
</dbReference>
<keyword evidence="6 9" id="KW-0067">ATP-binding</keyword>
<evidence type="ECO:0000256" key="7">
    <source>
        <dbReference type="ARBA" id="ARBA00023136"/>
    </source>
</evidence>
<dbReference type="RefSeq" id="WP_002907165.1">
    <property type="nucleotide sequence ID" value="NZ_CP071421.1"/>
</dbReference>
<dbReference type="InterPro" id="IPR027417">
    <property type="entry name" value="P-loop_NTPase"/>
</dbReference>
<dbReference type="PROSITE" id="PS00211">
    <property type="entry name" value="ABC_TRANSPORTER_1"/>
    <property type="match status" value="1"/>
</dbReference>
<keyword evidence="7" id="KW-0472">Membrane</keyword>
<dbReference type="Proteomes" id="UP000277597">
    <property type="component" value="Unassembled WGS sequence"/>
</dbReference>
<dbReference type="Pfam" id="PF00005">
    <property type="entry name" value="ABC_tran"/>
    <property type="match status" value="1"/>
</dbReference>
<evidence type="ECO:0000313" key="9">
    <source>
        <dbReference type="EMBL" id="RRC93962.1"/>
    </source>
</evidence>
<keyword evidence="3" id="KW-0813">Transport</keyword>
<dbReference type="InterPro" id="IPR017871">
    <property type="entry name" value="ABC_transporter-like_CS"/>
</dbReference>
<organism evidence="9 10">
    <name type="scientific">Streptococcus sanguinis</name>
    <dbReference type="NCBI Taxonomy" id="1305"/>
    <lineage>
        <taxon>Bacteria</taxon>
        <taxon>Bacillati</taxon>
        <taxon>Bacillota</taxon>
        <taxon>Bacilli</taxon>
        <taxon>Lactobacillales</taxon>
        <taxon>Streptococcaceae</taxon>
        <taxon>Streptococcus</taxon>
    </lineage>
</organism>
<comment type="subcellular location">
    <subcellularLocation>
        <location evidence="1">Cell membrane</location>
        <topology evidence="1">Peripheral membrane protein</topology>
    </subcellularLocation>
</comment>
<dbReference type="Gene3D" id="3.40.50.300">
    <property type="entry name" value="P-loop containing nucleotide triphosphate hydrolases"/>
    <property type="match status" value="1"/>
</dbReference>
<feature type="domain" description="ABC transporter" evidence="8">
    <location>
        <begin position="2"/>
        <end position="245"/>
    </location>
</feature>
<evidence type="ECO:0000256" key="4">
    <source>
        <dbReference type="ARBA" id="ARBA00022475"/>
    </source>
</evidence>
<evidence type="ECO:0000256" key="2">
    <source>
        <dbReference type="ARBA" id="ARBA00005417"/>
    </source>
</evidence>
<evidence type="ECO:0000256" key="5">
    <source>
        <dbReference type="ARBA" id="ARBA00022741"/>
    </source>
</evidence>
<evidence type="ECO:0000259" key="8">
    <source>
        <dbReference type="PROSITE" id="PS50893"/>
    </source>
</evidence>
<dbReference type="GO" id="GO:0005524">
    <property type="term" value="F:ATP binding"/>
    <property type="evidence" value="ECO:0007669"/>
    <property type="project" value="UniProtKB-KW"/>
</dbReference>
<dbReference type="PANTHER" id="PTHR43297:SF2">
    <property type="entry name" value="DIPEPTIDE TRANSPORT ATP-BINDING PROTEIN DPPD"/>
    <property type="match status" value="1"/>
</dbReference>
<dbReference type="InterPro" id="IPR003439">
    <property type="entry name" value="ABC_transporter-like_ATP-bd"/>
</dbReference>
<dbReference type="SUPFAM" id="SSF52540">
    <property type="entry name" value="P-loop containing nucleoside triphosphate hydrolases"/>
    <property type="match status" value="1"/>
</dbReference>
<reference evidence="9 10" key="1">
    <citation type="submission" date="2018-11" db="EMBL/GenBank/DDBJ databases">
        <title>Genomes From Bacteria Associated with the Canine Oral Cavity: a Test Case for Automated Genome-Based Taxonomic Assignment.</title>
        <authorList>
            <person name="Coil D.A."/>
            <person name="Jospin G."/>
            <person name="Darling A.E."/>
            <person name="Wallis C."/>
            <person name="Davis I.J."/>
            <person name="Harris S."/>
            <person name="Eisen J.A."/>
            <person name="Holcombe L.J."/>
            <person name="O'Flynn C."/>
        </authorList>
    </citation>
    <scope>NUCLEOTIDE SEQUENCE [LARGE SCALE GENOMIC DNA]</scope>
    <source>
        <strain evidence="9 10">OH953</strain>
    </source>
</reference>
<proteinExistence type="inferred from homology"/>
<evidence type="ECO:0000313" key="10">
    <source>
        <dbReference type="Proteomes" id="UP000277597"/>
    </source>
</evidence>
<dbReference type="EMBL" id="RQZI01000001">
    <property type="protein sequence ID" value="RRC93962.1"/>
    <property type="molecule type" value="Genomic_DNA"/>
</dbReference>
<dbReference type="CDD" id="cd03257">
    <property type="entry name" value="ABC_NikE_OppD_transporters"/>
    <property type="match status" value="1"/>
</dbReference>
<keyword evidence="4" id="KW-1003">Cell membrane</keyword>
<dbReference type="PANTHER" id="PTHR43297">
    <property type="entry name" value="OLIGOPEPTIDE TRANSPORT ATP-BINDING PROTEIN APPD"/>
    <property type="match status" value="1"/>
</dbReference>